<name>A0A194XGK6_MOLSC</name>
<dbReference type="Pfam" id="PF00067">
    <property type="entry name" value="p450"/>
    <property type="match status" value="1"/>
</dbReference>
<evidence type="ECO:0000313" key="8">
    <source>
        <dbReference type="EMBL" id="KUJ19330.1"/>
    </source>
</evidence>
<dbReference type="GO" id="GO:0008395">
    <property type="term" value="F:steroid hydroxylase activity"/>
    <property type="evidence" value="ECO:0007669"/>
    <property type="project" value="TreeGrafter"/>
</dbReference>
<proteinExistence type="inferred from homology"/>
<feature type="compositionally biased region" description="Polar residues" evidence="7">
    <location>
        <begin position="463"/>
        <end position="476"/>
    </location>
</feature>
<comment type="similarity">
    <text evidence="2">Belongs to the cytochrome P450 family.</text>
</comment>
<dbReference type="RefSeq" id="XP_018073685.1">
    <property type="nucleotide sequence ID" value="XM_018214660.1"/>
</dbReference>
<dbReference type="PANTHER" id="PTHR24304:SF2">
    <property type="entry name" value="24-HYDROXYCHOLESTEROL 7-ALPHA-HYDROXYLASE"/>
    <property type="match status" value="1"/>
</dbReference>
<dbReference type="InterPro" id="IPR001128">
    <property type="entry name" value="Cyt_P450"/>
</dbReference>
<keyword evidence="5 6" id="KW-0408">Iron</keyword>
<evidence type="ECO:0000256" key="4">
    <source>
        <dbReference type="ARBA" id="ARBA00022723"/>
    </source>
</evidence>
<gene>
    <name evidence="8" type="ORF">LY89DRAFT_683209</name>
</gene>
<feature type="binding site" description="axial binding residue" evidence="6">
    <location>
        <position position="496"/>
    </location>
    <ligand>
        <name>heme</name>
        <dbReference type="ChEBI" id="CHEBI:30413"/>
    </ligand>
    <ligandPart>
        <name>Fe</name>
        <dbReference type="ChEBI" id="CHEBI:18248"/>
    </ligandPart>
</feature>
<dbReference type="GO" id="GO:0005506">
    <property type="term" value="F:iron ion binding"/>
    <property type="evidence" value="ECO:0007669"/>
    <property type="project" value="InterPro"/>
</dbReference>
<dbReference type="OrthoDB" id="1470350at2759"/>
<evidence type="ECO:0000256" key="3">
    <source>
        <dbReference type="ARBA" id="ARBA00022617"/>
    </source>
</evidence>
<dbReference type="InterPro" id="IPR050529">
    <property type="entry name" value="CYP450_sterol_14alpha_dmase"/>
</dbReference>
<feature type="region of interest" description="Disordered" evidence="7">
    <location>
        <begin position="450"/>
        <end position="476"/>
    </location>
</feature>
<keyword evidence="4 6" id="KW-0479">Metal-binding</keyword>
<dbReference type="PRINTS" id="PR00465">
    <property type="entry name" value="EP450IV"/>
</dbReference>
<evidence type="ECO:0000256" key="2">
    <source>
        <dbReference type="ARBA" id="ARBA00010617"/>
    </source>
</evidence>
<protein>
    <submittedName>
        <fullName evidence="8">Cytochrome P450</fullName>
    </submittedName>
</protein>
<evidence type="ECO:0000256" key="7">
    <source>
        <dbReference type="SAM" id="MobiDB-lite"/>
    </source>
</evidence>
<reference evidence="8 9" key="1">
    <citation type="submission" date="2015-10" db="EMBL/GenBank/DDBJ databases">
        <title>Full genome of DAOMC 229536 Phialocephala scopiformis, a fungal endophyte of spruce producing the potent anti-insectan compound rugulosin.</title>
        <authorList>
            <consortium name="DOE Joint Genome Institute"/>
            <person name="Walker A.K."/>
            <person name="Frasz S.L."/>
            <person name="Seifert K.A."/>
            <person name="Miller J.D."/>
            <person name="Mondo S.J."/>
            <person name="Labutti K."/>
            <person name="Lipzen A."/>
            <person name="Dockter R."/>
            <person name="Kennedy M."/>
            <person name="Grigoriev I.V."/>
            <person name="Spatafora J.W."/>
        </authorList>
    </citation>
    <scope>NUCLEOTIDE SEQUENCE [LARGE SCALE GENOMIC DNA]</scope>
    <source>
        <strain evidence="8 9">CBS 120377</strain>
    </source>
</reference>
<dbReference type="Proteomes" id="UP000070700">
    <property type="component" value="Unassembled WGS sequence"/>
</dbReference>
<dbReference type="InterPro" id="IPR036396">
    <property type="entry name" value="Cyt_P450_sf"/>
</dbReference>
<organism evidence="8 9">
    <name type="scientific">Mollisia scopiformis</name>
    <name type="common">Conifer needle endophyte fungus</name>
    <name type="synonym">Phialocephala scopiformis</name>
    <dbReference type="NCBI Taxonomy" id="149040"/>
    <lineage>
        <taxon>Eukaryota</taxon>
        <taxon>Fungi</taxon>
        <taxon>Dikarya</taxon>
        <taxon>Ascomycota</taxon>
        <taxon>Pezizomycotina</taxon>
        <taxon>Leotiomycetes</taxon>
        <taxon>Helotiales</taxon>
        <taxon>Mollisiaceae</taxon>
        <taxon>Mollisia</taxon>
    </lineage>
</organism>
<evidence type="ECO:0000313" key="9">
    <source>
        <dbReference type="Proteomes" id="UP000070700"/>
    </source>
</evidence>
<evidence type="ECO:0000256" key="6">
    <source>
        <dbReference type="PIRSR" id="PIRSR602403-1"/>
    </source>
</evidence>
<dbReference type="AlphaFoldDB" id="A0A194XGK6"/>
<dbReference type="KEGG" id="psco:LY89DRAFT_683209"/>
<dbReference type="GO" id="GO:0020037">
    <property type="term" value="F:heme binding"/>
    <property type="evidence" value="ECO:0007669"/>
    <property type="project" value="InterPro"/>
</dbReference>
<sequence>MAIALALGTIFLIPFLFNYAVAWIMYYWGHWWEHDTQIPPEYPSFFPYLGSAIPFILDNQNFLKRATSISGKLTSARICFLGSDIYLFQDRETVARIWKQPLLGSPIEVYSYTLKNFFGMHDRALSSYRQDNSGPFTKPFPGTNVPSESRVDHITHKGFLRALSGPGLMPTTHRFMQGLERRFDDLHLSTEWTQYPSIVEFFQDIVGGSLLQAIFGPTLLHLNPTFIQDLWQFDNNVPRLARGMPAFILPKPYRTRQRLRDQLKNWYAYAREHFDESLVQTDGDGDPIWGSELMRYRQRTVLQVPNHDDESLASADLGLAWGSVGNTIPCAMMAIIHIFKDQSLLARVRLGLRDGYGEISGADVEPKRLTQDPLLSSIYAETLRLYVQCYFVVSSPLLDVSLGKWWFPKGNIGLVNSGISHMDKSFWNTKRGAYPVQSFWADRFLRDSSDPTSGPMNPDLENDASSSRNVGGGESSFSLDSLEGSWIPFGGGHAICPGRFLAKHAIIFYMRPNNESVRR</sequence>
<evidence type="ECO:0000256" key="1">
    <source>
        <dbReference type="ARBA" id="ARBA00001971"/>
    </source>
</evidence>
<dbReference type="GeneID" id="28824386"/>
<dbReference type="Gene3D" id="1.10.630.10">
    <property type="entry name" value="Cytochrome P450"/>
    <property type="match status" value="1"/>
</dbReference>
<comment type="cofactor">
    <cofactor evidence="1 6">
        <name>heme</name>
        <dbReference type="ChEBI" id="CHEBI:30413"/>
    </cofactor>
</comment>
<dbReference type="InParanoid" id="A0A194XGK6"/>
<accession>A0A194XGK6</accession>
<dbReference type="GO" id="GO:0016705">
    <property type="term" value="F:oxidoreductase activity, acting on paired donors, with incorporation or reduction of molecular oxygen"/>
    <property type="evidence" value="ECO:0007669"/>
    <property type="project" value="InterPro"/>
</dbReference>
<keyword evidence="3 6" id="KW-0349">Heme</keyword>
<evidence type="ECO:0000256" key="5">
    <source>
        <dbReference type="ARBA" id="ARBA00023004"/>
    </source>
</evidence>
<dbReference type="STRING" id="149040.A0A194XGK6"/>
<keyword evidence="9" id="KW-1185">Reference proteome</keyword>
<dbReference type="EMBL" id="KQ947411">
    <property type="protein sequence ID" value="KUJ19330.1"/>
    <property type="molecule type" value="Genomic_DNA"/>
</dbReference>
<dbReference type="SUPFAM" id="SSF48264">
    <property type="entry name" value="Cytochrome P450"/>
    <property type="match status" value="1"/>
</dbReference>
<dbReference type="InterPro" id="IPR002403">
    <property type="entry name" value="Cyt_P450_E_grp-IV"/>
</dbReference>
<dbReference type="PANTHER" id="PTHR24304">
    <property type="entry name" value="CYTOCHROME P450 FAMILY 7"/>
    <property type="match status" value="1"/>
</dbReference>